<dbReference type="EMBL" id="JRKL02000133">
    <property type="protein sequence ID" value="KAF3974715.1"/>
    <property type="molecule type" value="Genomic_DNA"/>
</dbReference>
<organism evidence="2 3">
    <name type="scientific">Castanea mollissima</name>
    <name type="common">Chinese chestnut</name>
    <dbReference type="NCBI Taxonomy" id="60419"/>
    <lineage>
        <taxon>Eukaryota</taxon>
        <taxon>Viridiplantae</taxon>
        <taxon>Streptophyta</taxon>
        <taxon>Embryophyta</taxon>
        <taxon>Tracheophyta</taxon>
        <taxon>Spermatophyta</taxon>
        <taxon>Magnoliopsida</taxon>
        <taxon>eudicotyledons</taxon>
        <taxon>Gunneridae</taxon>
        <taxon>Pentapetalae</taxon>
        <taxon>rosids</taxon>
        <taxon>fabids</taxon>
        <taxon>Fagales</taxon>
        <taxon>Fagaceae</taxon>
        <taxon>Castanea</taxon>
    </lineage>
</organism>
<evidence type="ECO:0000313" key="3">
    <source>
        <dbReference type="Proteomes" id="UP000737018"/>
    </source>
</evidence>
<feature type="compositionally biased region" description="Low complexity" evidence="1">
    <location>
        <begin position="1"/>
        <end position="15"/>
    </location>
</feature>
<sequence>MEKFSFQSKPKTSPKPTKPSEIFNDSDAKSPQNHRDSKPLEYITKFDPSNEPTKSKFKHDGCDNYDDDLLVKMLMKKLKEDEEVHDNTPPSVFDLLNDYIFPSRGRDNTLPRLSRQ</sequence>
<comment type="caution">
    <text evidence="2">The sequence shown here is derived from an EMBL/GenBank/DDBJ whole genome shotgun (WGS) entry which is preliminary data.</text>
</comment>
<gene>
    <name evidence="2" type="ORF">CMV_001974</name>
</gene>
<evidence type="ECO:0000313" key="2">
    <source>
        <dbReference type="EMBL" id="KAF3974715.1"/>
    </source>
</evidence>
<keyword evidence="3" id="KW-1185">Reference proteome</keyword>
<dbReference type="Proteomes" id="UP000737018">
    <property type="component" value="Unassembled WGS sequence"/>
</dbReference>
<name>A0A8J4RQS2_9ROSI</name>
<evidence type="ECO:0000256" key="1">
    <source>
        <dbReference type="SAM" id="MobiDB-lite"/>
    </source>
</evidence>
<protein>
    <submittedName>
        <fullName evidence="2">Uncharacterized protein</fullName>
    </submittedName>
</protein>
<proteinExistence type="predicted"/>
<dbReference type="AlphaFoldDB" id="A0A8J4RQS2"/>
<accession>A0A8J4RQS2</accession>
<reference evidence="2" key="1">
    <citation type="submission" date="2020-03" db="EMBL/GenBank/DDBJ databases">
        <title>Castanea mollissima Vanexum genome sequencing.</title>
        <authorList>
            <person name="Staton M."/>
        </authorList>
    </citation>
    <scope>NUCLEOTIDE SEQUENCE</scope>
    <source>
        <tissue evidence="2">Leaf</tissue>
    </source>
</reference>
<feature type="region of interest" description="Disordered" evidence="1">
    <location>
        <begin position="1"/>
        <end position="61"/>
    </location>
</feature>